<dbReference type="InterPro" id="IPR020563">
    <property type="entry name" value="X-over_junc_endoDNase_Mg_BS"/>
</dbReference>
<organism evidence="15 16">
    <name type="scientific">Neomoorella humiferrea</name>
    <dbReference type="NCBI Taxonomy" id="676965"/>
    <lineage>
        <taxon>Bacteria</taxon>
        <taxon>Bacillati</taxon>
        <taxon>Bacillota</taxon>
        <taxon>Clostridia</taxon>
        <taxon>Neomoorellales</taxon>
        <taxon>Neomoorellaceae</taxon>
        <taxon>Neomoorella</taxon>
    </lineage>
</organism>
<dbReference type="PROSITE" id="PS01321">
    <property type="entry name" value="RUVC"/>
    <property type="match status" value="1"/>
</dbReference>
<keyword evidence="5 13" id="KW-0255">Endonuclease</keyword>
<reference evidence="15 16" key="1">
    <citation type="submission" date="2018-03" db="EMBL/GenBank/DDBJ databases">
        <title>Genome sequence of Moorella humiferrea DSM 23265.</title>
        <authorList>
            <person name="Poehlein A."/>
            <person name="Daniel R."/>
        </authorList>
    </citation>
    <scope>NUCLEOTIDE SEQUENCE [LARGE SCALE GENOMIC DNA]</scope>
    <source>
        <strain evidence="15 16">DSM 23265</strain>
    </source>
</reference>
<evidence type="ECO:0000256" key="14">
    <source>
        <dbReference type="NCBIfam" id="TIGR00228"/>
    </source>
</evidence>
<dbReference type="InterPro" id="IPR012337">
    <property type="entry name" value="RNaseH-like_sf"/>
</dbReference>
<feature type="binding site" evidence="13">
    <location>
        <position position="7"/>
    </location>
    <ligand>
        <name>Mg(2+)</name>
        <dbReference type="ChEBI" id="CHEBI:18420"/>
        <label>1</label>
    </ligand>
</feature>
<keyword evidence="8 13" id="KW-0460">Magnesium</keyword>
<dbReference type="NCBIfam" id="NF000711">
    <property type="entry name" value="PRK00039.2-1"/>
    <property type="match status" value="1"/>
</dbReference>
<comment type="subcellular location">
    <subcellularLocation>
        <location evidence="13">Cytoplasm</location>
    </subcellularLocation>
</comment>
<evidence type="ECO:0000313" key="16">
    <source>
        <dbReference type="Proteomes" id="UP000238415"/>
    </source>
</evidence>
<comment type="catalytic activity">
    <reaction evidence="12 13">
        <text>Endonucleolytic cleavage at a junction such as a reciprocal single-stranded crossover between two homologous DNA duplexes (Holliday junction).</text>
        <dbReference type="EC" id="3.1.21.10"/>
    </reaction>
</comment>
<sequence length="168" mass="18324">MLILGIDPGTAIMGYGLIEAGNGGTLQAFAYGCIRTPAELKTSRRLVMIYDRLREIIKEHHPDIMAVEELFFNKNSRTAMAVGQARGVAILAAAHGAVPVAEYTPLEVKQAVTGYGRAPKEQVQRMVQTLLGLKNRPEPDDVADALAVAICHASMASWPRRKTGVWRQ</sequence>
<keyword evidence="6 13" id="KW-0227">DNA damage</keyword>
<dbReference type="CDD" id="cd16962">
    <property type="entry name" value="RuvC"/>
    <property type="match status" value="1"/>
</dbReference>
<dbReference type="OrthoDB" id="9805499at2"/>
<evidence type="ECO:0000256" key="7">
    <source>
        <dbReference type="ARBA" id="ARBA00022801"/>
    </source>
</evidence>
<evidence type="ECO:0000256" key="1">
    <source>
        <dbReference type="ARBA" id="ARBA00009518"/>
    </source>
</evidence>
<dbReference type="Proteomes" id="UP000238415">
    <property type="component" value="Unassembled WGS sequence"/>
</dbReference>
<dbReference type="GO" id="GO:0000287">
    <property type="term" value="F:magnesium ion binding"/>
    <property type="evidence" value="ECO:0007669"/>
    <property type="project" value="UniProtKB-UniRule"/>
</dbReference>
<dbReference type="PANTHER" id="PTHR30194">
    <property type="entry name" value="CROSSOVER JUNCTION ENDODEOXYRIBONUCLEASE RUVC"/>
    <property type="match status" value="1"/>
</dbReference>
<protein>
    <recommendedName>
        <fullName evidence="13 14">Crossover junction endodeoxyribonuclease RuvC</fullName>
        <ecNumber evidence="13 14">3.1.21.10</ecNumber>
    </recommendedName>
    <alternativeName>
        <fullName evidence="13">Holliday junction nuclease RuvC</fullName>
    </alternativeName>
    <alternativeName>
        <fullName evidence="13">Holliday junction resolvase RuvC</fullName>
    </alternativeName>
</protein>
<evidence type="ECO:0000256" key="10">
    <source>
        <dbReference type="ARBA" id="ARBA00023172"/>
    </source>
</evidence>
<comment type="cofactor">
    <cofactor evidence="13">
        <name>Mg(2+)</name>
        <dbReference type="ChEBI" id="CHEBI:18420"/>
    </cofactor>
    <text evidence="13">Binds 2 Mg(2+) ion per subunit.</text>
</comment>
<evidence type="ECO:0000256" key="6">
    <source>
        <dbReference type="ARBA" id="ARBA00022763"/>
    </source>
</evidence>
<keyword evidence="7 13" id="KW-0378">Hydrolase</keyword>
<keyword evidence="2 13" id="KW-0963">Cytoplasm</keyword>
<dbReference type="PRINTS" id="PR00696">
    <property type="entry name" value="RSOLVASERUVC"/>
</dbReference>
<evidence type="ECO:0000256" key="12">
    <source>
        <dbReference type="ARBA" id="ARBA00029354"/>
    </source>
</evidence>
<dbReference type="InterPro" id="IPR002176">
    <property type="entry name" value="X-over_junc_endoDNase_RuvC"/>
</dbReference>
<comment type="caution">
    <text evidence="15">The sequence shown here is derived from an EMBL/GenBank/DDBJ whole genome shotgun (WGS) entry which is preliminary data.</text>
</comment>
<dbReference type="NCBIfam" id="TIGR00228">
    <property type="entry name" value="ruvC"/>
    <property type="match status" value="1"/>
</dbReference>
<dbReference type="PANTHER" id="PTHR30194:SF3">
    <property type="entry name" value="CROSSOVER JUNCTION ENDODEOXYRIBONUCLEASE RUVC"/>
    <property type="match status" value="1"/>
</dbReference>
<evidence type="ECO:0000256" key="5">
    <source>
        <dbReference type="ARBA" id="ARBA00022759"/>
    </source>
</evidence>
<evidence type="ECO:0000256" key="2">
    <source>
        <dbReference type="ARBA" id="ARBA00022490"/>
    </source>
</evidence>
<comment type="subunit">
    <text evidence="13">Homodimer which binds Holliday junction (HJ) DNA. The HJ becomes 2-fold symmetrical on binding to RuvC with unstacked arms; it has a different conformation from HJ DNA in complex with RuvA. In the full resolvosome a probable DNA-RuvA(4)-RuvB(12)-RuvC(2) complex forms which resolves the HJ.</text>
</comment>
<feature type="active site" evidence="13">
    <location>
        <position position="141"/>
    </location>
</feature>
<accession>A0A2T0AY47</accession>
<dbReference type="GO" id="GO:0006310">
    <property type="term" value="P:DNA recombination"/>
    <property type="evidence" value="ECO:0007669"/>
    <property type="project" value="UniProtKB-UniRule"/>
</dbReference>
<keyword evidence="11 13" id="KW-0234">DNA repair</keyword>
<dbReference type="FunFam" id="3.30.420.10:FF:000002">
    <property type="entry name" value="Crossover junction endodeoxyribonuclease RuvC"/>
    <property type="match status" value="1"/>
</dbReference>
<evidence type="ECO:0000256" key="13">
    <source>
        <dbReference type="HAMAP-Rule" id="MF_00034"/>
    </source>
</evidence>
<evidence type="ECO:0000256" key="4">
    <source>
        <dbReference type="ARBA" id="ARBA00022723"/>
    </source>
</evidence>
<keyword evidence="4 13" id="KW-0479">Metal-binding</keyword>
<dbReference type="EMBL" id="PVXM01000003">
    <property type="protein sequence ID" value="PRR75814.1"/>
    <property type="molecule type" value="Genomic_DNA"/>
</dbReference>
<gene>
    <name evidence="13 15" type="primary">ruvC</name>
    <name evidence="15" type="ORF">MOHU_01950</name>
</gene>
<dbReference type="HAMAP" id="MF_00034">
    <property type="entry name" value="RuvC"/>
    <property type="match status" value="1"/>
</dbReference>
<dbReference type="GO" id="GO:0003677">
    <property type="term" value="F:DNA binding"/>
    <property type="evidence" value="ECO:0007669"/>
    <property type="project" value="UniProtKB-KW"/>
</dbReference>
<dbReference type="Gene3D" id="3.30.420.10">
    <property type="entry name" value="Ribonuclease H-like superfamily/Ribonuclease H"/>
    <property type="match status" value="1"/>
</dbReference>
<dbReference type="GO" id="GO:0005737">
    <property type="term" value="C:cytoplasm"/>
    <property type="evidence" value="ECO:0007669"/>
    <property type="project" value="UniProtKB-SubCell"/>
</dbReference>
<comment type="function">
    <text evidence="13">The RuvA-RuvB-RuvC complex processes Holliday junction (HJ) DNA during genetic recombination and DNA repair. Endonuclease that resolves HJ intermediates. Cleaves cruciform DNA by making single-stranded nicks across the HJ at symmetrical positions within the homologous arms, yielding a 5'-phosphate and a 3'-hydroxyl group; requires a central core of homology in the junction. The consensus cleavage sequence is 5'-(A/T)TT(C/G)-3'. Cleavage occurs on the 3'-side of the TT dinucleotide at the point of strand exchange. HJ branch migration catalyzed by RuvA-RuvB allows RuvC to scan DNA until it finds its consensus sequence, where it cleaves and resolves the cruciform DNA.</text>
</comment>
<keyword evidence="9 13" id="KW-0238">DNA-binding</keyword>
<dbReference type="RefSeq" id="WP_106004235.1">
    <property type="nucleotide sequence ID" value="NZ_CP136419.1"/>
</dbReference>
<dbReference type="InterPro" id="IPR036397">
    <property type="entry name" value="RNaseH_sf"/>
</dbReference>
<comment type="similarity">
    <text evidence="1 13">Belongs to the RuvC family.</text>
</comment>
<dbReference type="Pfam" id="PF02075">
    <property type="entry name" value="RuvC"/>
    <property type="match status" value="1"/>
</dbReference>
<feature type="active site" evidence="13">
    <location>
        <position position="68"/>
    </location>
</feature>
<dbReference type="SUPFAM" id="SSF53098">
    <property type="entry name" value="Ribonuclease H-like"/>
    <property type="match status" value="1"/>
</dbReference>
<dbReference type="GO" id="GO:0008821">
    <property type="term" value="F:crossover junction DNA endonuclease activity"/>
    <property type="evidence" value="ECO:0007669"/>
    <property type="project" value="UniProtKB-UniRule"/>
</dbReference>
<keyword evidence="10 13" id="KW-0233">DNA recombination</keyword>
<dbReference type="GO" id="GO:0048476">
    <property type="term" value="C:Holliday junction resolvase complex"/>
    <property type="evidence" value="ECO:0007669"/>
    <property type="project" value="UniProtKB-UniRule"/>
</dbReference>
<dbReference type="AlphaFoldDB" id="A0A2T0AY47"/>
<dbReference type="EC" id="3.1.21.10" evidence="13 14"/>
<dbReference type="GO" id="GO:0006281">
    <property type="term" value="P:DNA repair"/>
    <property type="evidence" value="ECO:0007669"/>
    <property type="project" value="UniProtKB-UniRule"/>
</dbReference>
<evidence type="ECO:0000256" key="3">
    <source>
        <dbReference type="ARBA" id="ARBA00022722"/>
    </source>
</evidence>
<evidence type="ECO:0000313" key="15">
    <source>
        <dbReference type="EMBL" id="PRR75814.1"/>
    </source>
</evidence>
<feature type="active site" evidence="13">
    <location>
        <position position="7"/>
    </location>
</feature>
<evidence type="ECO:0000256" key="9">
    <source>
        <dbReference type="ARBA" id="ARBA00023125"/>
    </source>
</evidence>
<proteinExistence type="inferred from homology"/>
<keyword evidence="3 13" id="KW-0540">Nuclease</keyword>
<name>A0A2T0AY47_9FIRM</name>
<feature type="binding site" evidence="13">
    <location>
        <position position="141"/>
    </location>
    <ligand>
        <name>Mg(2+)</name>
        <dbReference type="ChEBI" id="CHEBI:18420"/>
        <label>1</label>
    </ligand>
</feature>
<keyword evidence="16" id="KW-1185">Reference proteome</keyword>
<evidence type="ECO:0000256" key="8">
    <source>
        <dbReference type="ARBA" id="ARBA00022842"/>
    </source>
</evidence>
<evidence type="ECO:0000256" key="11">
    <source>
        <dbReference type="ARBA" id="ARBA00023204"/>
    </source>
</evidence>
<feature type="binding site" evidence="13">
    <location>
        <position position="68"/>
    </location>
    <ligand>
        <name>Mg(2+)</name>
        <dbReference type="ChEBI" id="CHEBI:18420"/>
        <label>2</label>
    </ligand>
</feature>